<gene>
    <name evidence="2" type="ordered locus">Pcal_1304</name>
</gene>
<evidence type="ECO:0000256" key="1">
    <source>
        <dbReference type="SAM" id="Phobius"/>
    </source>
</evidence>
<dbReference type="STRING" id="410359.Pcal_1304"/>
<keyword evidence="1" id="KW-0472">Membrane</keyword>
<keyword evidence="1" id="KW-0812">Transmembrane</keyword>
<evidence type="ECO:0000313" key="2">
    <source>
        <dbReference type="EMBL" id="ABO08728.1"/>
    </source>
</evidence>
<dbReference type="eggNOG" id="arCOG03265">
    <property type="taxonomic scope" value="Archaea"/>
</dbReference>
<dbReference type="Proteomes" id="UP000001431">
    <property type="component" value="Chromosome"/>
</dbReference>
<dbReference type="RefSeq" id="WP_011849986.1">
    <property type="nucleotide sequence ID" value="NC_009073.1"/>
</dbReference>
<organism evidence="2 3">
    <name type="scientific">Pyrobaculum calidifontis (strain DSM 21063 / JCM 11548 / VA1)</name>
    <dbReference type="NCBI Taxonomy" id="410359"/>
    <lineage>
        <taxon>Archaea</taxon>
        <taxon>Thermoproteota</taxon>
        <taxon>Thermoprotei</taxon>
        <taxon>Thermoproteales</taxon>
        <taxon>Thermoproteaceae</taxon>
        <taxon>Pyrobaculum</taxon>
    </lineage>
</organism>
<reference evidence="2" key="1">
    <citation type="submission" date="2007-02" db="EMBL/GenBank/DDBJ databases">
        <title>Complete sequence of Pyrobaculum calidifontis JCM 11548.</title>
        <authorList>
            <consortium name="US DOE Joint Genome Institute"/>
            <person name="Copeland A."/>
            <person name="Lucas S."/>
            <person name="Lapidus A."/>
            <person name="Barry K."/>
            <person name="Glavina del Rio T."/>
            <person name="Dalin E."/>
            <person name="Tice H."/>
            <person name="Pitluck S."/>
            <person name="Chain P."/>
            <person name="Malfatti S."/>
            <person name="Shin M."/>
            <person name="Vergez L."/>
            <person name="Schmutz J."/>
            <person name="Larimer F."/>
            <person name="Land M."/>
            <person name="Hauser L."/>
            <person name="Kyrpides N."/>
            <person name="Mikhailova N."/>
            <person name="Cozen A.E."/>
            <person name="Fitz-Gibbon S.T."/>
            <person name="House C.H."/>
            <person name="Saltikov C."/>
            <person name="Lowe T.M."/>
            <person name="Richardson P."/>
        </authorList>
    </citation>
    <scope>NUCLEOTIDE SEQUENCE [LARGE SCALE GENOMIC DNA]</scope>
    <source>
        <strain evidence="2">JCM 11548</strain>
    </source>
</reference>
<proteinExistence type="predicted"/>
<protein>
    <submittedName>
        <fullName evidence="2">Uncharacterized protein</fullName>
    </submittedName>
</protein>
<keyword evidence="3" id="KW-1185">Reference proteome</keyword>
<dbReference type="AlphaFoldDB" id="A3MVR1"/>
<name>A3MVR1_PYRCJ</name>
<accession>A3MVR1</accession>
<dbReference type="GeneID" id="4909230"/>
<dbReference type="HOGENOM" id="CLU_1025335_0_0_2"/>
<feature type="transmembrane region" description="Helical" evidence="1">
    <location>
        <begin position="226"/>
        <end position="246"/>
    </location>
</feature>
<dbReference type="KEGG" id="pcl:Pcal_1304"/>
<dbReference type="OrthoDB" id="30872at2157"/>
<keyword evidence="1" id="KW-1133">Transmembrane helix</keyword>
<dbReference type="EMBL" id="CP000561">
    <property type="protein sequence ID" value="ABO08728.1"/>
    <property type="molecule type" value="Genomic_DNA"/>
</dbReference>
<evidence type="ECO:0000313" key="3">
    <source>
        <dbReference type="Proteomes" id="UP000001431"/>
    </source>
</evidence>
<sequence length="271" mass="28494">MKALLLAALAAVLALAQWVASFNPTPGPDYALAACLFGNYVAVVGYSDLPRQSPVVVLLDRESGSAAGWLRGESGYFAACASTGDVFYATGRGAVGAEVLPGRYTVKATAPGKEYAQTVEVKPSQNQTLTMQVPTAVLNIVVLDDDRRSIDRYVTAVVITGPVAVELSTPPRGLEVPPGKYTIRVTALGRESLPVTVEVGPGEEKTVEVIVLGTAGYDQLPARPTLVVVTYAVVFWALITAFILLWQDARRGQVSPSIDDPQPPSGPAAVA</sequence>